<evidence type="ECO:0000313" key="6">
    <source>
        <dbReference type="Proteomes" id="UP001358417"/>
    </source>
</evidence>
<dbReference type="PANTHER" id="PTHR24321:SF8">
    <property type="entry name" value="ESTRADIOL 17-BETA-DEHYDROGENASE 8-RELATED"/>
    <property type="match status" value="1"/>
</dbReference>
<dbReference type="Pfam" id="PF00106">
    <property type="entry name" value="adh_short"/>
    <property type="match status" value="1"/>
</dbReference>
<dbReference type="CDD" id="cd05233">
    <property type="entry name" value="SDR_c"/>
    <property type="match status" value="1"/>
</dbReference>
<dbReference type="PROSITE" id="PS00061">
    <property type="entry name" value="ADH_SHORT"/>
    <property type="match status" value="1"/>
</dbReference>
<comment type="similarity">
    <text evidence="1 4">Belongs to the short-chain dehydrogenases/reductases (SDR) family.</text>
</comment>
<dbReference type="FunFam" id="3.40.50.720:FF:000084">
    <property type="entry name" value="Short-chain dehydrogenase reductase"/>
    <property type="match status" value="1"/>
</dbReference>
<dbReference type="Gene3D" id="3.40.50.720">
    <property type="entry name" value="NAD(P)-binding Rossmann-like Domain"/>
    <property type="match status" value="1"/>
</dbReference>
<evidence type="ECO:0000256" key="1">
    <source>
        <dbReference type="ARBA" id="ARBA00006484"/>
    </source>
</evidence>
<dbReference type="GO" id="GO:0016491">
    <property type="term" value="F:oxidoreductase activity"/>
    <property type="evidence" value="ECO:0007669"/>
    <property type="project" value="UniProtKB-KW"/>
</dbReference>
<dbReference type="InterPro" id="IPR002347">
    <property type="entry name" value="SDR_fam"/>
</dbReference>
<dbReference type="AlphaFoldDB" id="A0AAV9N692"/>
<evidence type="ECO:0000256" key="3">
    <source>
        <dbReference type="ARBA" id="ARBA00023002"/>
    </source>
</evidence>
<dbReference type="InterPro" id="IPR036291">
    <property type="entry name" value="NAD(P)-bd_dom_sf"/>
</dbReference>
<sequence length="277" mass="29189">MGSIQDEARVNRVVGSLQDKVIAISGAASGMGACIAQLVASRGAIVSLSDVNEYGLQNTLKSLPGKNHIYTLVDVRDAGAIEDWIQRTVKELGRLDGAANFAGVLSWERRNKIQDETEANWDFHMNVNAKGVFLSVGAEVRHMTAGGSIVNAASAAGLIGFPTMGPYVASKHAVIGITRCAAKENPHLRFNCVAPGMASYSHWGQSGTVPLTNCLAGAIETAMMPADEDIRAAEISGQIIKRIADPMEVANIVAFLLSDEASFVTGAVYTADGGWTA</sequence>
<dbReference type="PRINTS" id="PR00081">
    <property type="entry name" value="GDHRDH"/>
</dbReference>
<dbReference type="InterPro" id="IPR020904">
    <property type="entry name" value="Sc_DH/Rdtase_CS"/>
</dbReference>
<proteinExistence type="inferred from homology"/>
<comment type="caution">
    <text evidence="5">The sequence shown here is derived from an EMBL/GenBank/DDBJ whole genome shotgun (WGS) entry which is preliminary data.</text>
</comment>
<dbReference type="Proteomes" id="UP001358417">
    <property type="component" value="Unassembled WGS sequence"/>
</dbReference>
<dbReference type="EMBL" id="JAVRRD010000017">
    <property type="protein sequence ID" value="KAK5050574.1"/>
    <property type="molecule type" value="Genomic_DNA"/>
</dbReference>
<name>A0AAV9N692_9EURO</name>
<protein>
    <submittedName>
        <fullName evidence="5">Uncharacterized protein</fullName>
    </submittedName>
</protein>
<keyword evidence="2" id="KW-0521">NADP</keyword>
<accession>A0AAV9N692</accession>
<evidence type="ECO:0000256" key="2">
    <source>
        <dbReference type="ARBA" id="ARBA00022857"/>
    </source>
</evidence>
<gene>
    <name evidence="5" type="ORF">LTR84_003856</name>
</gene>
<keyword evidence="6" id="KW-1185">Reference proteome</keyword>
<dbReference type="Pfam" id="PF13561">
    <property type="entry name" value="adh_short_C2"/>
    <property type="match status" value="1"/>
</dbReference>
<dbReference type="SUPFAM" id="SSF51735">
    <property type="entry name" value="NAD(P)-binding Rossmann-fold domains"/>
    <property type="match status" value="1"/>
</dbReference>
<evidence type="ECO:0000313" key="5">
    <source>
        <dbReference type="EMBL" id="KAK5050574.1"/>
    </source>
</evidence>
<dbReference type="PRINTS" id="PR00080">
    <property type="entry name" value="SDRFAMILY"/>
</dbReference>
<keyword evidence="3" id="KW-0560">Oxidoreductase</keyword>
<reference evidence="5 6" key="1">
    <citation type="submission" date="2023-08" db="EMBL/GenBank/DDBJ databases">
        <title>Black Yeasts Isolated from many extreme environments.</title>
        <authorList>
            <person name="Coleine C."/>
            <person name="Stajich J.E."/>
            <person name="Selbmann L."/>
        </authorList>
    </citation>
    <scope>NUCLEOTIDE SEQUENCE [LARGE SCALE GENOMIC DNA]</scope>
    <source>
        <strain evidence="5 6">CCFEE 5792</strain>
    </source>
</reference>
<dbReference type="RefSeq" id="XP_064705160.1">
    <property type="nucleotide sequence ID" value="XM_064847439.1"/>
</dbReference>
<dbReference type="GeneID" id="89972039"/>
<dbReference type="PANTHER" id="PTHR24321">
    <property type="entry name" value="DEHYDROGENASES, SHORT CHAIN"/>
    <property type="match status" value="1"/>
</dbReference>
<organism evidence="5 6">
    <name type="scientific">Exophiala bonariae</name>
    <dbReference type="NCBI Taxonomy" id="1690606"/>
    <lineage>
        <taxon>Eukaryota</taxon>
        <taxon>Fungi</taxon>
        <taxon>Dikarya</taxon>
        <taxon>Ascomycota</taxon>
        <taxon>Pezizomycotina</taxon>
        <taxon>Eurotiomycetes</taxon>
        <taxon>Chaetothyriomycetidae</taxon>
        <taxon>Chaetothyriales</taxon>
        <taxon>Herpotrichiellaceae</taxon>
        <taxon>Exophiala</taxon>
    </lineage>
</organism>
<evidence type="ECO:0000256" key="4">
    <source>
        <dbReference type="RuleBase" id="RU000363"/>
    </source>
</evidence>